<evidence type="ECO:0000313" key="3">
    <source>
        <dbReference type="Proteomes" id="UP000199322"/>
    </source>
</evidence>
<dbReference type="AlphaFoldDB" id="A0A1G6LK11"/>
<dbReference type="GO" id="GO:0015385">
    <property type="term" value="F:sodium:proton antiporter activity"/>
    <property type="evidence" value="ECO:0007669"/>
    <property type="project" value="TreeGrafter"/>
</dbReference>
<dbReference type="EMBL" id="FMYV01000004">
    <property type="protein sequence ID" value="SDC42956.1"/>
    <property type="molecule type" value="Genomic_DNA"/>
</dbReference>
<gene>
    <name evidence="2" type="ORF">SAMN04488588_1043</name>
</gene>
<feature type="transmembrane region" description="Helical" evidence="1">
    <location>
        <begin position="6"/>
        <end position="24"/>
    </location>
</feature>
<dbReference type="Proteomes" id="UP000199322">
    <property type="component" value="Unassembled WGS sequence"/>
</dbReference>
<keyword evidence="3" id="KW-1185">Reference proteome</keyword>
<evidence type="ECO:0000256" key="1">
    <source>
        <dbReference type="SAM" id="Phobius"/>
    </source>
</evidence>
<organism evidence="2 3">
    <name type="scientific">Geotoga petraea</name>
    <dbReference type="NCBI Taxonomy" id="28234"/>
    <lineage>
        <taxon>Bacteria</taxon>
        <taxon>Thermotogati</taxon>
        <taxon>Thermotogota</taxon>
        <taxon>Thermotogae</taxon>
        <taxon>Petrotogales</taxon>
        <taxon>Petrotogaceae</taxon>
        <taxon>Geotoga</taxon>
    </lineage>
</organism>
<feature type="transmembrane region" description="Helical" evidence="1">
    <location>
        <begin position="57"/>
        <end position="82"/>
    </location>
</feature>
<sequence>MISDILFYIGIFFFFIGSIGMLTMKDFYTRVQSAGIADTIGIFTILLSFMIKSPDNIGKLVLIALLILIIEPVISHILAWGASRSDIKVGGKKK</sequence>
<accession>A0A1G6LK11</accession>
<evidence type="ECO:0000313" key="2">
    <source>
        <dbReference type="EMBL" id="SDC42956.1"/>
    </source>
</evidence>
<keyword evidence="1" id="KW-1133">Transmembrane helix</keyword>
<dbReference type="NCBIfam" id="TIGR01300">
    <property type="entry name" value="CPA3_mnhG_phaG"/>
    <property type="match status" value="1"/>
</dbReference>
<dbReference type="RefSeq" id="WP_091403385.1">
    <property type="nucleotide sequence ID" value="NZ_FMYV01000004.1"/>
</dbReference>
<protein>
    <submittedName>
        <fullName evidence="2">Multicomponent Na+:H+ antiporter subunit G</fullName>
    </submittedName>
</protein>
<dbReference type="PANTHER" id="PTHR34703">
    <property type="entry name" value="ANTIPORTER SUBUNIT MNHG2-RELATED"/>
    <property type="match status" value="1"/>
</dbReference>
<dbReference type="PANTHER" id="PTHR34703:SF1">
    <property type="entry name" value="ANTIPORTER SUBUNIT MNHG2-RELATED"/>
    <property type="match status" value="1"/>
</dbReference>
<name>A0A1G6LK11_9BACT</name>
<dbReference type="STRING" id="28234.SAMN04488588_1043"/>
<dbReference type="Pfam" id="PF03334">
    <property type="entry name" value="PhaG_MnhG_YufB"/>
    <property type="match status" value="1"/>
</dbReference>
<proteinExistence type="predicted"/>
<reference evidence="2 3" key="1">
    <citation type="submission" date="2016-10" db="EMBL/GenBank/DDBJ databases">
        <authorList>
            <person name="de Groot N.N."/>
        </authorList>
    </citation>
    <scope>NUCLEOTIDE SEQUENCE [LARGE SCALE GENOMIC DNA]</scope>
    <source>
        <strain evidence="2 3">WG14</strain>
    </source>
</reference>
<keyword evidence="1" id="KW-0472">Membrane</keyword>
<feature type="transmembrane region" description="Helical" evidence="1">
    <location>
        <begin position="31"/>
        <end position="51"/>
    </location>
</feature>
<keyword evidence="1" id="KW-0812">Transmembrane</keyword>
<dbReference type="InterPro" id="IPR005133">
    <property type="entry name" value="PhaG_MnhG_YufB"/>
</dbReference>